<dbReference type="PROSITE" id="PS50297">
    <property type="entry name" value="ANK_REP_REGION"/>
    <property type="match status" value="1"/>
</dbReference>
<dbReference type="SMART" id="SM00248">
    <property type="entry name" value="ANK"/>
    <property type="match status" value="2"/>
</dbReference>
<keyword evidence="2 3" id="KW-0040">ANK repeat</keyword>
<dbReference type="InterPro" id="IPR002110">
    <property type="entry name" value="Ankyrin_rpt"/>
</dbReference>
<dbReference type="AlphaFoldDB" id="F0XXN6"/>
<organism evidence="5">
    <name type="scientific">Aureococcus anophagefferens</name>
    <name type="common">Harmful bloom alga</name>
    <dbReference type="NCBI Taxonomy" id="44056"/>
    <lineage>
        <taxon>Eukaryota</taxon>
        <taxon>Sar</taxon>
        <taxon>Stramenopiles</taxon>
        <taxon>Ochrophyta</taxon>
        <taxon>Pelagophyceae</taxon>
        <taxon>Pelagomonadales</taxon>
        <taxon>Pelagomonadaceae</taxon>
        <taxon>Aureococcus</taxon>
    </lineage>
</organism>
<dbReference type="Pfam" id="PF13857">
    <property type="entry name" value="Ank_5"/>
    <property type="match status" value="1"/>
</dbReference>
<dbReference type="OMA" id="CAMLLIN"/>
<dbReference type="Pfam" id="PF13637">
    <property type="entry name" value="Ank_4"/>
    <property type="match status" value="1"/>
</dbReference>
<dbReference type="PANTHER" id="PTHR24171">
    <property type="entry name" value="ANKYRIN REPEAT DOMAIN-CONTAINING PROTEIN 39-RELATED"/>
    <property type="match status" value="1"/>
</dbReference>
<evidence type="ECO:0000256" key="2">
    <source>
        <dbReference type="ARBA" id="ARBA00023043"/>
    </source>
</evidence>
<evidence type="ECO:0000256" key="1">
    <source>
        <dbReference type="ARBA" id="ARBA00022737"/>
    </source>
</evidence>
<gene>
    <name evidence="4" type="ORF">AURANDRAFT_7978</name>
</gene>
<feature type="non-terminal residue" evidence="4">
    <location>
        <position position="97"/>
    </location>
</feature>
<dbReference type="OrthoDB" id="194358at2759"/>
<dbReference type="InterPro" id="IPR036770">
    <property type="entry name" value="Ankyrin_rpt-contain_sf"/>
</dbReference>
<proteinExistence type="predicted"/>
<reference evidence="4 5" key="1">
    <citation type="journal article" date="2011" name="Proc. Natl. Acad. Sci. U.S.A.">
        <title>Niche of harmful alga Aureococcus anophagefferens revealed through ecogenomics.</title>
        <authorList>
            <person name="Gobler C.J."/>
            <person name="Berry D.L."/>
            <person name="Dyhrman S.T."/>
            <person name="Wilhelm S.W."/>
            <person name="Salamov A."/>
            <person name="Lobanov A.V."/>
            <person name="Zhang Y."/>
            <person name="Collier J.L."/>
            <person name="Wurch L.L."/>
            <person name="Kustka A.B."/>
            <person name="Dill B.D."/>
            <person name="Shah M."/>
            <person name="VerBerkmoes N.C."/>
            <person name="Kuo A."/>
            <person name="Terry A."/>
            <person name="Pangilinan J."/>
            <person name="Lindquist E.A."/>
            <person name="Lucas S."/>
            <person name="Paulsen I.T."/>
            <person name="Hattenrath-Lehmann T.K."/>
            <person name="Talmage S.C."/>
            <person name="Walker E.A."/>
            <person name="Koch F."/>
            <person name="Burson A.M."/>
            <person name="Marcoval M.A."/>
            <person name="Tang Y.Z."/>
            <person name="Lecleir G.R."/>
            <person name="Coyne K.J."/>
            <person name="Berg G.M."/>
            <person name="Bertrand E.M."/>
            <person name="Saito M.A."/>
            <person name="Gladyshev V.N."/>
            <person name="Grigoriev I.V."/>
        </authorList>
    </citation>
    <scope>NUCLEOTIDE SEQUENCE [LARGE SCALE GENOMIC DNA]</scope>
    <source>
        <strain evidence="5">CCMP 1984</strain>
    </source>
</reference>
<keyword evidence="1" id="KW-0677">Repeat</keyword>
<evidence type="ECO:0000256" key="3">
    <source>
        <dbReference type="PROSITE-ProRule" id="PRU00023"/>
    </source>
</evidence>
<dbReference type="SUPFAM" id="SSF48403">
    <property type="entry name" value="Ankyrin repeat"/>
    <property type="match status" value="1"/>
</dbReference>
<evidence type="ECO:0000313" key="5">
    <source>
        <dbReference type="Proteomes" id="UP000002729"/>
    </source>
</evidence>
<dbReference type="PRINTS" id="PR01415">
    <property type="entry name" value="ANKYRIN"/>
</dbReference>
<dbReference type="PANTHER" id="PTHR24171:SF9">
    <property type="entry name" value="ANKYRIN REPEAT DOMAIN-CONTAINING PROTEIN 39"/>
    <property type="match status" value="1"/>
</dbReference>
<name>F0XXN6_AURAN</name>
<dbReference type="PROSITE" id="PS50088">
    <property type="entry name" value="ANK_REPEAT"/>
    <property type="match status" value="1"/>
</dbReference>
<keyword evidence="5" id="KW-1185">Reference proteome</keyword>
<protein>
    <submittedName>
        <fullName evidence="4">Uncharacterized protein</fullName>
    </submittedName>
</protein>
<dbReference type="Proteomes" id="UP000002729">
    <property type="component" value="Unassembled WGS sequence"/>
</dbReference>
<dbReference type="GeneID" id="20229167"/>
<sequence>LIRHGADINRADGAGNTPLHVAIQFGNASIVSRLLSAGADVNAKTIANRNTPLHRLRACSDSAAIECAMLLINAGARVSEPNYRGRTVLFHAVRRGR</sequence>
<feature type="repeat" description="ANK" evidence="3">
    <location>
        <begin position="14"/>
        <end position="46"/>
    </location>
</feature>
<dbReference type="KEGG" id="aaf:AURANDRAFT_7978"/>
<feature type="non-terminal residue" evidence="4">
    <location>
        <position position="1"/>
    </location>
</feature>
<evidence type="ECO:0000313" key="4">
    <source>
        <dbReference type="EMBL" id="EGB12319.1"/>
    </source>
</evidence>
<dbReference type="RefSeq" id="XP_009032884.1">
    <property type="nucleotide sequence ID" value="XM_009034636.1"/>
</dbReference>
<dbReference type="EMBL" id="GL833121">
    <property type="protein sequence ID" value="EGB12319.1"/>
    <property type="molecule type" value="Genomic_DNA"/>
</dbReference>
<dbReference type="Gene3D" id="1.25.40.20">
    <property type="entry name" value="Ankyrin repeat-containing domain"/>
    <property type="match status" value="1"/>
</dbReference>
<dbReference type="InParanoid" id="F0XXN6"/>
<accession>F0XXN6</accession>